<dbReference type="SMART" id="SM00865">
    <property type="entry name" value="Tubulin_C"/>
    <property type="match status" value="1"/>
</dbReference>
<dbReference type="CDD" id="cd02201">
    <property type="entry name" value="FtsZ_type1"/>
    <property type="match status" value="1"/>
</dbReference>
<keyword evidence="4 6" id="KW-0131">Cell cycle</keyword>
<dbReference type="PANTHER" id="PTHR30314">
    <property type="entry name" value="CELL DIVISION PROTEIN FTSZ-RELATED"/>
    <property type="match status" value="1"/>
</dbReference>
<dbReference type="RefSeq" id="WP_154534061.1">
    <property type="nucleotide sequence ID" value="NZ_VUNG01000015.1"/>
</dbReference>
<organism evidence="10 11">
    <name type="scientific">Hallella mizrahii</name>
    <dbReference type="NCBI Taxonomy" id="2606637"/>
    <lineage>
        <taxon>Bacteria</taxon>
        <taxon>Pseudomonadati</taxon>
        <taxon>Bacteroidota</taxon>
        <taxon>Bacteroidia</taxon>
        <taxon>Bacteroidales</taxon>
        <taxon>Prevotellaceae</taxon>
        <taxon>Hallella</taxon>
    </lineage>
</organism>
<keyword evidence="4" id="KW-0963">Cytoplasm</keyword>
<dbReference type="Proteomes" id="UP000438914">
    <property type="component" value="Unassembled WGS sequence"/>
</dbReference>
<dbReference type="GO" id="GO:0043093">
    <property type="term" value="P:FtsZ-dependent cytokinesis"/>
    <property type="evidence" value="ECO:0007669"/>
    <property type="project" value="UniProtKB-UniRule"/>
</dbReference>
<proteinExistence type="inferred from homology"/>
<reference evidence="10 11" key="1">
    <citation type="submission" date="2019-08" db="EMBL/GenBank/DDBJ databases">
        <title>In-depth cultivation of the pig gut microbiome towards novel bacterial diversity and tailored functional studies.</title>
        <authorList>
            <person name="Wylensek D."/>
            <person name="Hitch T.C.A."/>
            <person name="Clavel T."/>
        </authorList>
    </citation>
    <scope>NUCLEOTIDE SEQUENCE [LARGE SCALE GENOMIC DNA]</scope>
    <source>
        <strain evidence="10 11">LKV-178-WT-2A</strain>
    </source>
</reference>
<dbReference type="InterPro" id="IPR003008">
    <property type="entry name" value="Tubulin_FtsZ_GTPase"/>
</dbReference>
<dbReference type="InterPro" id="IPR037103">
    <property type="entry name" value="Tubulin/FtsZ-like_C"/>
</dbReference>
<protein>
    <recommendedName>
        <fullName evidence="4 5">Cell division protein FtsZ</fullName>
    </recommendedName>
</protein>
<comment type="caution">
    <text evidence="10">The sequence shown here is derived from an EMBL/GenBank/DDBJ whole genome shotgun (WGS) entry which is preliminary data.</text>
</comment>
<dbReference type="GO" id="GO:0003924">
    <property type="term" value="F:GTPase activity"/>
    <property type="evidence" value="ECO:0007669"/>
    <property type="project" value="UniProtKB-UniRule"/>
</dbReference>
<feature type="binding site" evidence="4">
    <location>
        <begin position="32"/>
        <end position="36"/>
    </location>
    <ligand>
        <name>GTP</name>
        <dbReference type="ChEBI" id="CHEBI:37565"/>
    </ligand>
</feature>
<dbReference type="GO" id="GO:0051258">
    <property type="term" value="P:protein polymerization"/>
    <property type="evidence" value="ECO:0007669"/>
    <property type="project" value="UniProtKB-UniRule"/>
</dbReference>
<dbReference type="InterPro" id="IPR018316">
    <property type="entry name" value="Tubulin/FtsZ_2-layer-sand-dom"/>
</dbReference>
<evidence type="ECO:0000256" key="6">
    <source>
        <dbReference type="RuleBase" id="RU000631"/>
    </source>
</evidence>
<feature type="binding site" evidence="4">
    <location>
        <position position="152"/>
    </location>
    <ligand>
        <name>GTP</name>
        <dbReference type="ChEBI" id="CHEBI:37565"/>
    </ligand>
</feature>
<dbReference type="GO" id="GO:0005737">
    <property type="term" value="C:cytoplasm"/>
    <property type="evidence" value="ECO:0007669"/>
    <property type="project" value="UniProtKB-SubCell"/>
</dbReference>
<feature type="region of interest" description="Disordered" evidence="7">
    <location>
        <begin position="360"/>
        <end position="447"/>
    </location>
</feature>
<dbReference type="InterPro" id="IPR045061">
    <property type="entry name" value="FtsZ/CetZ"/>
</dbReference>
<evidence type="ECO:0000256" key="3">
    <source>
        <dbReference type="ARBA" id="ARBA00023134"/>
    </source>
</evidence>
<keyword evidence="4 6" id="KW-0717">Septation</keyword>
<comment type="function">
    <text evidence="4 6">Essential cell division protein that forms a contractile ring structure (Z ring) at the future cell division site. The regulation of the ring assembly controls the timing and the location of cell division. One of the functions of the FtsZ ring is to recruit other cell division proteins to the septum to produce a new cell wall between the dividing cells. Binds GTP and shows GTPase activity.</text>
</comment>
<dbReference type="GO" id="GO:0032153">
    <property type="term" value="C:cell division site"/>
    <property type="evidence" value="ECO:0007669"/>
    <property type="project" value="UniProtKB-UniRule"/>
</dbReference>
<dbReference type="SUPFAM" id="SSF52490">
    <property type="entry name" value="Tubulin nucleotide-binding domain-like"/>
    <property type="match status" value="1"/>
</dbReference>
<name>A0A7K0KEV8_9BACT</name>
<dbReference type="Pfam" id="PF12327">
    <property type="entry name" value="FtsZ_C"/>
    <property type="match status" value="1"/>
</dbReference>
<dbReference type="GO" id="GO:0005525">
    <property type="term" value="F:GTP binding"/>
    <property type="evidence" value="ECO:0007669"/>
    <property type="project" value="UniProtKB-UniRule"/>
</dbReference>
<evidence type="ECO:0000259" key="8">
    <source>
        <dbReference type="SMART" id="SM00864"/>
    </source>
</evidence>
<dbReference type="InterPro" id="IPR008280">
    <property type="entry name" value="Tub_FtsZ_C"/>
</dbReference>
<sequence>MEDDNQKKRDTLDFGPVEDTTKEIIKVVGVGGGGCNAVNNMFNEGIANVSFAVCNTDSQSLANSPVPVKLLLGESGLGAGADPELGKQEAIKTKERVKQLFNDSTRMCFITAGMGGGTGTGAAPIIASVAKSMGILTIGIVTIPFYFEKNRKIMKALKGVEEMRKNVDSLLIINNESICDVYADSELSIKDAFKAADNILCNAAKSISELITIEGSINLDFRDVETTMREGGGAIMAIGRARGERRVEKAIVNALESPLLYGNDISNAKKILFNIYTSEDKPLFVSEMREIDAFMYGLNPNIDVIWGTSDDNTLGEDAKVIILATGIDNRFLPDDKHEDSDEEYYNQIIAKLYREPLLSQSAAKKKAGNVPKETEKTPRTPDAPLNGNKTEDHGDAEMSPSISFDMTRKETDTKETKKETDQEADGLEAEPAKLKENSPNATDVAPHKVPSFLDKLKGHLKRGLTVLTSDMDE</sequence>
<dbReference type="Gene3D" id="3.40.50.1440">
    <property type="entry name" value="Tubulin/FtsZ, GTPase domain"/>
    <property type="match status" value="1"/>
</dbReference>
<feature type="domain" description="Tubulin/FtsZ GTPase" evidence="8">
    <location>
        <begin position="24"/>
        <end position="215"/>
    </location>
</feature>
<keyword evidence="4 6" id="KW-0132">Cell division</keyword>
<dbReference type="NCBIfam" id="TIGR00065">
    <property type="entry name" value="ftsZ"/>
    <property type="match status" value="1"/>
</dbReference>
<comment type="subcellular location">
    <subcellularLocation>
        <location evidence="4">Cytoplasm</location>
    </subcellularLocation>
    <text evidence="4">Assembles at midcell at the inner surface of the cytoplasmic membrane.</text>
</comment>
<evidence type="ECO:0000256" key="1">
    <source>
        <dbReference type="ARBA" id="ARBA00009690"/>
    </source>
</evidence>
<feature type="compositionally biased region" description="Basic and acidic residues" evidence="7">
    <location>
        <begin position="406"/>
        <end position="421"/>
    </location>
</feature>
<dbReference type="SMART" id="SM00864">
    <property type="entry name" value="Tubulin"/>
    <property type="match status" value="1"/>
</dbReference>
<accession>A0A7K0KEV8</accession>
<feature type="binding site" evidence="4">
    <location>
        <position position="197"/>
    </location>
    <ligand>
        <name>GTP</name>
        <dbReference type="ChEBI" id="CHEBI:37565"/>
    </ligand>
</feature>
<keyword evidence="3 4" id="KW-0342">GTP-binding</keyword>
<dbReference type="Gene3D" id="3.30.1330.20">
    <property type="entry name" value="Tubulin/FtsZ, C-terminal domain"/>
    <property type="match status" value="1"/>
</dbReference>
<keyword evidence="2 4" id="KW-0547">Nucleotide-binding</keyword>
<evidence type="ECO:0000256" key="2">
    <source>
        <dbReference type="ARBA" id="ARBA00022741"/>
    </source>
</evidence>
<feature type="binding site" evidence="4">
    <location>
        <position position="148"/>
    </location>
    <ligand>
        <name>GTP</name>
        <dbReference type="ChEBI" id="CHEBI:37565"/>
    </ligand>
</feature>
<evidence type="ECO:0000259" key="9">
    <source>
        <dbReference type="SMART" id="SM00865"/>
    </source>
</evidence>
<dbReference type="HAMAP" id="MF_00909">
    <property type="entry name" value="FtsZ"/>
    <property type="match status" value="1"/>
</dbReference>
<dbReference type="InterPro" id="IPR020805">
    <property type="entry name" value="Cell_div_FtsZ_CS"/>
</dbReference>
<dbReference type="AlphaFoldDB" id="A0A7K0KEV8"/>
<evidence type="ECO:0000313" key="11">
    <source>
        <dbReference type="Proteomes" id="UP000438914"/>
    </source>
</evidence>
<dbReference type="InterPro" id="IPR024757">
    <property type="entry name" value="FtsZ_C"/>
</dbReference>
<comment type="similarity">
    <text evidence="1 4 6">Belongs to the FtsZ family.</text>
</comment>
<evidence type="ECO:0000256" key="7">
    <source>
        <dbReference type="SAM" id="MobiDB-lite"/>
    </source>
</evidence>
<dbReference type="PANTHER" id="PTHR30314:SF3">
    <property type="entry name" value="MITOCHONDRIAL DIVISION PROTEIN FSZA"/>
    <property type="match status" value="1"/>
</dbReference>
<evidence type="ECO:0000256" key="5">
    <source>
        <dbReference type="NCBIfam" id="TIGR00065"/>
    </source>
</evidence>
<gene>
    <name evidence="4 10" type="primary">ftsZ</name>
    <name evidence="10" type="ORF">FYJ73_07305</name>
</gene>
<dbReference type="InterPro" id="IPR000158">
    <property type="entry name" value="Cell_div_FtsZ"/>
</dbReference>
<dbReference type="GO" id="GO:0000917">
    <property type="term" value="P:division septum assembly"/>
    <property type="evidence" value="ECO:0007669"/>
    <property type="project" value="UniProtKB-KW"/>
</dbReference>
<dbReference type="SUPFAM" id="SSF55307">
    <property type="entry name" value="Tubulin C-terminal domain-like"/>
    <property type="match status" value="1"/>
</dbReference>
<dbReference type="PROSITE" id="PS01135">
    <property type="entry name" value="FTSZ_2"/>
    <property type="match status" value="1"/>
</dbReference>
<dbReference type="EMBL" id="VUNG01000015">
    <property type="protein sequence ID" value="MST84477.1"/>
    <property type="molecule type" value="Genomic_DNA"/>
</dbReference>
<comment type="subunit">
    <text evidence="4">Homodimer. Polymerizes to form a dynamic ring structure in a strictly GTP-dependent manner. Interacts directly with several other division proteins.</text>
</comment>
<dbReference type="PRINTS" id="PR00423">
    <property type="entry name" value="CELLDVISFTSZ"/>
</dbReference>
<dbReference type="Pfam" id="PF00091">
    <property type="entry name" value="Tubulin"/>
    <property type="match status" value="1"/>
</dbReference>
<evidence type="ECO:0000256" key="4">
    <source>
        <dbReference type="HAMAP-Rule" id="MF_00909"/>
    </source>
</evidence>
<feature type="binding site" evidence="4">
    <location>
        <begin position="117"/>
        <end position="119"/>
    </location>
    <ligand>
        <name>GTP</name>
        <dbReference type="ChEBI" id="CHEBI:37565"/>
    </ligand>
</feature>
<keyword evidence="11" id="KW-1185">Reference proteome</keyword>
<evidence type="ECO:0000313" key="10">
    <source>
        <dbReference type="EMBL" id="MST84477.1"/>
    </source>
</evidence>
<dbReference type="InterPro" id="IPR036525">
    <property type="entry name" value="Tubulin/FtsZ_GTPase_sf"/>
</dbReference>
<feature type="domain" description="Tubulin/FtsZ 2-layer sandwich" evidence="9">
    <location>
        <begin position="217"/>
        <end position="336"/>
    </location>
</feature>